<evidence type="ECO:0000313" key="3">
    <source>
        <dbReference type="Proteomes" id="UP000189796"/>
    </source>
</evidence>
<feature type="compositionally biased region" description="Basic residues" evidence="1">
    <location>
        <begin position="108"/>
        <end position="117"/>
    </location>
</feature>
<dbReference type="AlphaFoldDB" id="A0A1M5PRJ5"/>
<name>A0A1M5PRJ5_9BRAD</name>
<dbReference type="EMBL" id="LT670817">
    <property type="protein sequence ID" value="SHH04398.1"/>
    <property type="molecule type" value="Genomic_DNA"/>
</dbReference>
<evidence type="ECO:0000313" key="2">
    <source>
        <dbReference type="EMBL" id="SHH04398.1"/>
    </source>
</evidence>
<reference evidence="2 3" key="1">
    <citation type="submission" date="2016-11" db="EMBL/GenBank/DDBJ databases">
        <authorList>
            <person name="Jaros S."/>
            <person name="Januszkiewicz K."/>
            <person name="Wedrychowicz H."/>
        </authorList>
    </citation>
    <scope>NUCLEOTIDE SEQUENCE [LARGE SCALE GENOMIC DNA]</scope>
    <source>
        <strain evidence="2 3">GAS138</strain>
    </source>
</reference>
<organism evidence="2 3">
    <name type="scientific">Bradyrhizobium erythrophlei</name>
    <dbReference type="NCBI Taxonomy" id="1437360"/>
    <lineage>
        <taxon>Bacteria</taxon>
        <taxon>Pseudomonadati</taxon>
        <taxon>Pseudomonadota</taxon>
        <taxon>Alphaproteobacteria</taxon>
        <taxon>Hyphomicrobiales</taxon>
        <taxon>Nitrobacteraceae</taxon>
        <taxon>Bradyrhizobium</taxon>
    </lineage>
</organism>
<feature type="region of interest" description="Disordered" evidence="1">
    <location>
        <begin position="98"/>
        <end position="129"/>
    </location>
</feature>
<proteinExistence type="predicted"/>
<sequence length="129" mass="15138">MKYDSTANRTWRPGWTEAELNVLRNNRTLSVKKLLPLLPGRTEKAVHHKRLKAKLRKCWLYNELEVLRTNTDKSSAELVPLLPGRARKVITMKRKELGWPYQSPPKTPKGKYTKHIQPKPPVSDRFWAR</sequence>
<evidence type="ECO:0000256" key="1">
    <source>
        <dbReference type="SAM" id="MobiDB-lite"/>
    </source>
</evidence>
<dbReference type="Proteomes" id="UP000189796">
    <property type="component" value="Chromosome I"/>
</dbReference>
<accession>A0A1M5PRJ5</accession>
<dbReference type="RefSeq" id="WP_079602470.1">
    <property type="nucleotide sequence ID" value="NZ_LT670817.1"/>
</dbReference>
<gene>
    <name evidence="2" type="ORF">SAMN05443248_3481</name>
</gene>
<protein>
    <submittedName>
        <fullName evidence="2">Uncharacterized protein</fullName>
    </submittedName>
</protein>